<evidence type="ECO:0000256" key="1">
    <source>
        <dbReference type="ARBA" id="ARBA00004141"/>
    </source>
</evidence>
<keyword evidence="3" id="KW-1133">Transmembrane helix</keyword>
<organism evidence="5 6">
    <name type="scientific">Acromyrmex insinuator</name>
    <dbReference type="NCBI Taxonomy" id="230686"/>
    <lineage>
        <taxon>Eukaryota</taxon>
        <taxon>Metazoa</taxon>
        <taxon>Ecdysozoa</taxon>
        <taxon>Arthropoda</taxon>
        <taxon>Hexapoda</taxon>
        <taxon>Insecta</taxon>
        <taxon>Pterygota</taxon>
        <taxon>Neoptera</taxon>
        <taxon>Endopterygota</taxon>
        <taxon>Hymenoptera</taxon>
        <taxon>Apocrita</taxon>
        <taxon>Aculeata</taxon>
        <taxon>Formicoidea</taxon>
        <taxon>Formicidae</taxon>
        <taxon>Myrmicinae</taxon>
        <taxon>Acromyrmex</taxon>
    </lineage>
</organism>
<keyword evidence="4" id="KW-0472">Membrane</keyword>
<evidence type="ECO:0000256" key="3">
    <source>
        <dbReference type="ARBA" id="ARBA00022989"/>
    </source>
</evidence>
<dbReference type="GO" id="GO:0016020">
    <property type="term" value="C:membrane"/>
    <property type="evidence" value="ECO:0007669"/>
    <property type="project" value="UniProtKB-SubCell"/>
</dbReference>
<reference evidence="5" key="1">
    <citation type="submission" date="2020-02" db="EMBL/GenBank/DDBJ databases">
        <title>Relaxed selection underlies rapid genomic changes in the transitions from sociality to social parasitism in ants.</title>
        <authorList>
            <person name="Bi X."/>
        </authorList>
    </citation>
    <scope>NUCLEOTIDE SEQUENCE</scope>
    <source>
        <strain evidence="5">BGI-DK2013a</strain>
        <tissue evidence="5">Whole body</tissue>
    </source>
</reference>
<dbReference type="Proteomes" id="UP000667349">
    <property type="component" value="Unassembled WGS sequence"/>
</dbReference>
<dbReference type="InterPro" id="IPR001694">
    <property type="entry name" value="NADH_UbQ_OxRdtase_su1/FPO"/>
</dbReference>
<proteinExistence type="predicted"/>
<keyword evidence="6" id="KW-1185">Reference proteome</keyword>
<accession>A0A836E9X0</accession>
<protein>
    <submittedName>
        <fullName evidence="5">NU1M oxidoreductase</fullName>
    </submittedName>
</protein>
<feature type="non-terminal residue" evidence="5">
    <location>
        <position position="64"/>
    </location>
</feature>
<comment type="subcellular location">
    <subcellularLocation>
        <location evidence="1">Membrane</location>
        <topology evidence="1">Multi-pass membrane protein</topology>
    </subcellularLocation>
</comment>
<keyword evidence="2" id="KW-0812">Transmembrane</keyword>
<evidence type="ECO:0000256" key="4">
    <source>
        <dbReference type="ARBA" id="ARBA00023136"/>
    </source>
</evidence>
<dbReference type="Pfam" id="PF00146">
    <property type="entry name" value="NADHdh"/>
    <property type="match status" value="1"/>
</dbReference>
<sequence>MPLFLIFLVKIITKLNRRAVDFVECASELVSGFNVEYFRSAFALIFSRIWYNYFFQIFDGGYVY</sequence>
<comment type="caution">
    <text evidence="5">The sequence shown here is derived from an EMBL/GenBank/DDBJ whole genome shotgun (WGS) entry which is preliminary data.</text>
</comment>
<evidence type="ECO:0000256" key="2">
    <source>
        <dbReference type="ARBA" id="ARBA00022692"/>
    </source>
</evidence>
<dbReference type="EMBL" id="JAANHZ010000627">
    <property type="protein sequence ID" value="KAG5309066.1"/>
    <property type="molecule type" value="Genomic_DNA"/>
</dbReference>
<evidence type="ECO:0000313" key="6">
    <source>
        <dbReference type="Proteomes" id="UP000667349"/>
    </source>
</evidence>
<dbReference type="AlphaFoldDB" id="A0A836E9X0"/>
<feature type="non-terminal residue" evidence="5">
    <location>
        <position position="1"/>
    </location>
</feature>
<gene>
    <name evidence="5" type="primary">Nd1_3</name>
    <name evidence="5" type="ORF">G6Z75_0012252</name>
</gene>
<evidence type="ECO:0000313" key="5">
    <source>
        <dbReference type="EMBL" id="KAG5309066.1"/>
    </source>
</evidence>
<name>A0A836E9X0_9HYME</name>